<dbReference type="PROSITE" id="PS51819">
    <property type="entry name" value="VOC"/>
    <property type="match status" value="1"/>
</dbReference>
<accession>A0ABV2F6G6</accession>
<dbReference type="Proteomes" id="UP001549098">
    <property type="component" value="Unassembled WGS sequence"/>
</dbReference>
<evidence type="ECO:0000259" key="1">
    <source>
        <dbReference type="PROSITE" id="PS51819"/>
    </source>
</evidence>
<reference evidence="2 3" key="1">
    <citation type="submission" date="2024-06" db="EMBL/GenBank/DDBJ databases">
        <title>Genomic Encyclopedia of Type Strains, Phase IV (KMG-IV): sequencing the most valuable type-strain genomes for metagenomic binning, comparative biology and taxonomic classification.</title>
        <authorList>
            <person name="Goeker M."/>
        </authorList>
    </citation>
    <scope>NUCLEOTIDE SEQUENCE [LARGE SCALE GENOMIC DNA]</scope>
    <source>
        <strain evidence="2 3">DSM 17253</strain>
    </source>
</reference>
<keyword evidence="3" id="KW-1185">Reference proteome</keyword>
<dbReference type="RefSeq" id="WP_354499216.1">
    <property type="nucleotide sequence ID" value="NZ_JBEPLV010000004.1"/>
</dbReference>
<dbReference type="SUPFAM" id="SSF54593">
    <property type="entry name" value="Glyoxalase/Bleomycin resistance protein/Dihydroxybiphenyl dioxygenase"/>
    <property type="match status" value="1"/>
</dbReference>
<sequence>MDLFVSRRHANRIKNEWELIFYMTEQMMDTPQHEVDRLDEAGIPPMQLHHIGFKTARFLEMRAFYRTFLGVTPSLEVEGIGGFYTFDLAHHRLVLFHDPACIEQVPASAGMHHVAFIYSIDDLMRTYQRLKHKGLLPYMAMNHGPNTSFYYRDPDNNALELQVDNYGPDLLKGLEAMRALQQCSNPIEALGVMVNPDTFLKAWQEGATLTELHERSYAGEFAEGAPSIPV</sequence>
<dbReference type="InterPro" id="IPR004360">
    <property type="entry name" value="Glyas_Fos-R_dOase_dom"/>
</dbReference>
<feature type="domain" description="VOC" evidence="1">
    <location>
        <begin position="47"/>
        <end position="164"/>
    </location>
</feature>
<dbReference type="InterPro" id="IPR029068">
    <property type="entry name" value="Glyas_Bleomycin-R_OHBP_Dase"/>
</dbReference>
<dbReference type="EMBL" id="JBEPLV010000004">
    <property type="protein sequence ID" value="MET3547302.1"/>
    <property type="molecule type" value="Genomic_DNA"/>
</dbReference>
<dbReference type="InterPro" id="IPR037523">
    <property type="entry name" value="VOC_core"/>
</dbReference>
<gene>
    <name evidence="2" type="ORF">ABID47_003918</name>
</gene>
<evidence type="ECO:0000313" key="2">
    <source>
        <dbReference type="EMBL" id="MET3547302.1"/>
    </source>
</evidence>
<dbReference type="Gene3D" id="3.10.180.10">
    <property type="entry name" value="2,3-Dihydroxybiphenyl 1,2-Dioxygenase, domain 1"/>
    <property type="match status" value="1"/>
</dbReference>
<proteinExistence type="predicted"/>
<dbReference type="Pfam" id="PF00903">
    <property type="entry name" value="Glyoxalase"/>
    <property type="match status" value="1"/>
</dbReference>
<comment type="caution">
    <text evidence="2">The sequence shown here is derived from an EMBL/GenBank/DDBJ whole genome shotgun (WGS) entry which is preliminary data.</text>
</comment>
<organism evidence="2 3">
    <name type="scientific">Paenibacillus favisporus</name>
    <dbReference type="NCBI Taxonomy" id="221028"/>
    <lineage>
        <taxon>Bacteria</taxon>
        <taxon>Bacillati</taxon>
        <taxon>Bacillota</taxon>
        <taxon>Bacilli</taxon>
        <taxon>Bacillales</taxon>
        <taxon>Paenibacillaceae</taxon>
        <taxon>Paenibacillus</taxon>
    </lineage>
</organism>
<name>A0ABV2F6G6_9BACL</name>
<evidence type="ECO:0000313" key="3">
    <source>
        <dbReference type="Proteomes" id="UP001549098"/>
    </source>
</evidence>
<protein>
    <submittedName>
        <fullName evidence="2">Catechol 2,3-dioxygenase-like lactoylglutathione lyase family enzyme</fullName>
    </submittedName>
</protein>